<feature type="domain" description="GH18" evidence="10">
    <location>
        <begin position="435"/>
        <end position="758"/>
    </location>
</feature>
<dbReference type="SUPFAM" id="SSF49785">
    <property type="entry name" value="Galactose-binding domain-like"/>
    <property type="match status" value="1"/>
</dbReference>
<evidence type="ECO:0000256" key="1">
    <source>
        <dbReference type="ARBA" id="ARBA00009121"/>
    </source>
</evidence>
<keyword evidence="4 7" id="KW-0378">Hydrolase</keyword>
<dbReference type="InterPro" id="IPR011583">
    <property type="entry name" value="Chitinase_II/V-like_cat"/>
</dbReference>
<evidence type="ECO:0000256" key="6">
    <source>
        <dbReference type="ARBA" id="ARBA00023295"/>
    </source>
</evidence>
<proteinExistence type="inferred from homology"/>
<dbReference type="InterPro" id="IPR001223">
    <property type="entry name" value="Glyco_hydro18_cat"/>
</dbReference>
<dbReference type="PANTHER" id="PTHR45708">
    <property type="entry name" value="ENDOCHITINASE"/>
    <property type="match status" value="1"/>
</dbReference>
<sequence>MRTAYQTKRPQTAGATDSRLQRLRNHRLVAFLLFIFAFMCGNASAQTACSPAWSSSTVYTVGNPVSRNGNNYTAKWWTQGEDPTTASCTDCVWKLVGPCGGTTTNTPPTVGLTAPANGASYTAPATITLGATATDNVSVAKVEFFNGSTKLGEDLTAPYSYTWGSVAAGTYTLTAKATDNAGLTATSAAATVTVTAAPPVGIAIPGQVEAEAYSAFNNVQLETTTDTNGGQNVGYIAAGSWMDYAVNVTTAGQYDVTYRVASLNTASSVQLRSGATVLGTTSVPVTGSWQTWTTTAATRVTLAAGAQTLRVYAVAPGFNLNWIRFAAAGSTTNTPPTVGLTAPANGATFTAPASVTITATATDNVSVAKVEFFNGSTKLGEDLTAPYSYTWGSVAAGTYTLTAKATDNAGLTATSAAVSITVNGTTTPTTNLPKRIMSGYWHNFAGGVPFIKLRDVHPGWDVINISFAEPIAAGSTDGRMKFVLGGPADYTPAAFKADVKLLQSQGKKVVLSIGGYEGYFSLGSTTAVNQFVTDIKSFVNEYGFDGIDIDLEQSSVQFNGGADPDFKNPTSPKVVNMISAIRQIVNAYPSTFILSWAPETFYFPMAHQWYGGTNSFVDTRSGVYLPMIQALRDRTTYVQTQLYNSAQMKGNDGVMYSMGTVEGIVAMTNMVIEGFTVGSDTGPFFTGLRPDQIVIAVPSSQGAAGSGQISNAGLQQAFNQVNSKHPGLRGIMAWSINWDTFQNSNSFVISNSNFLKALPAARTALSDQPAVSRQTGLGVFPNPAVAGNRLSLKLGAKYQSVDVLLTDLTGRRVGAYSFRSVSQADFTLPKHARGILLVQVVADGKTTVQRILAE</sequence>
<dbReference type="NCBIfam" id="TIGR04183">
    <property type="entry name" value="Por_Secre_tail"/>
    <property type="match status" value="1"/>
</dbReference>
<evidence type="ECO:0000256" key="2">
    <source>
        <dbReference type="ARBA" id="ARBA00012729"/>
    </source>
</evidence>
<feature type="signal peptide" evidence="8">
    <location>
        <begin position="1"/>
        <end position="45"/>
    </location>
</feature>
<dbReference type="InterPro" id="IPR001579">
    <property type="entry name" value="Glyco_hydro_18_chit_AS"/>
</dbReference>
<evidence type="ECO:0000256" key="5">
    <source>
        <dbReference type="ARBA" id="ARBA00023277"/>
    </source>
</evidence>
<dbReference type="RefSeq" id="WP_196955225.1">
    <property type="nucleotide sequence ID" value="NZ_JADWYK010000006.1"/>
</dbReference>
<evidence type="ECO:0000256" key="3">
    <source>
        <dbReference type="ARBA" id="ARBA00022729"/>
    </source>
</evidence>
<dbReference type="Pfam" id="PF03422">
    <property type="entry name" value="CBM_6"/>
    <property type="match status" value="1"/>
</dbReference>
<name>A0ABS0L260_9BACT</name>
<dbReference type="CDD" id="cd04080">
    <property type="entry name" value="CBM6_cellulase-like"/>
    <property type="match status" value="1"/>
</dbReference>
<dbReference type="InterPro" id="IPR026444">
    <property type="entry name" value="Secre_tail"/>
</dbReference>
<dbReference type="EC" id="3.2.1.14" evidence="2"/>
<dbReference type="InterPro" id="IPR050542">
    <property type="entry name" value="Glycosyl_Hydrlase18_Chitinase"/>
</dbReference>
<dbReference type="PROSITE" id="PS51175">
    <property type="entry name" value="CBM6"/>
    <property type="match status" value="1"/>
</dbReference>
<comment type="caution">
    <text evidence="11">The sequence shown here is derived from an EMBL/GenBank/DDBJ whole genome shotgun (WGS) entry which is preliminary data.</text>
</comment>
<dbReference type="InterPro" id="IPR005084">
    <property type="entry name" value="CBM6"/>
</dbReference>
<dbReference type="InterPro" id="IPR017853">
    <property type="entry name" value="GH"/>
</dbReference>
<dbReference type="PROSITE" id="PS01095">
    <property type="entry name" value="GH18_1"/>
    <property type="match status" value="1"/>
</dbReference>
<comment type="similarity">
    <text evidence="1">Belongs to the glycosyl hydrolase 18 family. Chitinase class II subfamily.</text>
</comment>
<dbReference type="SMART" id="SM00606">
    <property type="entry name" value="CBD_IV"/>
    <property type="match status" value="1"/>
</dbReference>
<dbReference type="SMART" id="SM00636">
    <property type="entry name" value="Glyco_18"/>
    <property type="match status" value="1"/>
</dbReference>
<organism evidence="11 12">
    <name type="scientific">Hymenobacter guriensis</name>
    <dbReference type="NCBI Taxonomy" id="2793065"/>
    <lineage>
        <taxon>Bacteria</taxon>
        <taxon>Pseudomonadati</taxon>
        <taxon>Bacteroidota</taxon>
        <taxon>Cytophagia</taxon>
        <taxon>Cytophagales</taxon>
        <taxon>Hymenobacteraceae</taxon>
        <taxon>Hymenobacter</taxon>
    </lineage>
</organism>
<protein>
    <recommendedName>
        <fullName evidence="2">chitinase</fullName>
        <ecNumber evidence="2">3.2.1.14</ecNumber>
    </recommendedName>
</protein>
<dbReference type="Proteomes" id="UP000601099">
    <property type="component" value="Unassembled WGS sequence"/>
</dbReference>
<dbReference type="PROSITE" id="PS51910">
    <property type="entry name" value="GH18_2"/>
    <property type="match status" value="1"/>
</dbReference>
<dbReference type="InterPro" id="IPR036573">
    <property type="entry name" value="CBM_sf_5/12"/>
</dbReference>
<evidence type="ECO:0000256" key="7">
    <source>
        <dbReference type="RuleBase" id="RU000489"/>
    </source>
</evidence>
<evidence type="ECO:0000259" key="9">
    <source>
        <dbReference type="PROSITE" id="PS51175"/>
    </source>
</evidence>
<reference evidence="11 12" key="1">
    <citation type="submission" date="2020-11" db="EMBL/GenBank/DDBJ databases">
        <title>Hymenobacter sp.</title>
        <authorList>
            <person name="Kim M.K."/>
        </authorList>
    </citation>
    <scope>NUCLEOTIDE SEQUENCE [LARGE SCALE GENOMIC DNA]</scope>
    <source>
        <strain evidence="11 12">BT594</strain>
    </source>
</reference>
<evidence type="ECO:0000256" key="4">
    <source>
        <dbReference type="ARBA" id="ARBA00022801"/>
    </source>
</evidence>
<dbReference type="CDD" id="cd02871">
    <property type="entry name" value="GH18_chitinase_D-like"/>
    <property type="match status" value="1"/>
</dbReference>
<dbReference type="Pfam" id="PF02839">
    <property type="entry name" value="CBM_5_12"/>
    <property type="match status" value="1"/>
</dbReference>
<dbReference type="InterPro" id="IPR008979">
    <property type="entry name" value="Galactose-bd-like_sf"/>
</dbReference>
<dbReference type="Pfam" id="PF00704">
    <property type="entry name" value="Glyco_hydro_18"/>
    <property type="match status" value="1"/>
</dbReference>
<dbReference type="InterPro" id="IPR013783">
    <property type="entry name" value="Ig-like_fold"/>
</dbReference>
<gene>
    <name evidence="11" type="ORF">I5L79_11610</name>
</gene>
<dbReference type="InterPro" id="IPR006584">
    <property type="entry name" value="Cellulose-bd_IV"/>
</dbReference>
<feature type="chain" id="PRO_5046148191" description="chitinase" evidence="8">
    <location>
        <begin position="46"/>
        <end position="854"/>
    </location>
</feature>
<dbReference type="EMBL" id="JADWYK010000006">
    <property type="protein sequence ID" value="MBG8554197.1"/>
    <property type="molecule type" value="Genomic_DNA"/>
</dbReference>
<dbReference type="Gene3D" id="3.20.20.80">
    <property type="entry name" value="Glycosidases"/>
    <property type="match status" value="1"/>
</dbReference>
<dbReference type="CDD" id="cd12215">
    <property type="entry name" value="ChiC_BD"/>
    <property type="match status" value="1"/>
</dbReference>
<dbReference type="InterPro" id="IPR003610">
    <property type="entry name" value="CBM5/12"/>
</dbReference>
<dbReference type="PANTHER" id="PTHR45708:SF49">
    <property type="entry name" value="ENDOCHITINASE"/>
    <property type="match status" value="1"/>
</dbReference>
<keyword evidence="5" id="KW-0119">Carbohydrate metabolism</keyword>
<keyword evidence="12" id="KW-1185">Reference proteome</keyword>
<dbReference type="Pfam" id="PF17957">
    <property type="entry name" value="Big_7"/>
    <property type="match status" value="2"/>
</dbReference>
<dbReference type="SUPFAM" id="SSF51055">
    <property type="entry name" value="Carbohydrate binding domain"/>
    <property type="match status" value="1"/>
</dbReference>
<dbReference type="Gene3D" id="2.60.120.260">
    <property type="entry name" value="Galactose-binding domain-like"/>
    <property type="match status" value="1"/>
</dbReference>
<dbReference type="SMART" id="SM00495">
    <property type="entry name" value="ChtBD3"/>
    <property type="match status" value="1"/>
</dbReference>
<evidence type="ECO:0000259" key="10">
    <source>
        <dbReference type="PROSITE" id="PS51910"/>
    </source>
</evidence>
<keyword evidence="3 8" id="KW-0732">Signal</keyword>
<feature type="domain" description="CBM6" evidence="9">
    <location>
        <begin position="206"/>
        <end position="326"/>
    </location>
</feature>
<evidence type="ECO:0000313" key="12">
    <source>
        <dbReference type="Proteomes" id="UP000601099"/>
    </source>
</evidence>
<dbReference type="Gene3D" id="2.10.10.20">
    <property type="entry name" value="Carbohydrate-binding module superfamily 5/12"/>
    <property type="match status" value="1"/>
</dbReference>
<dbReference type="Gene3D" id="2.60.40.10">
    <property type="entry name" value="Immunoglobulins"/>
    <property type="match status" value="2"/>
</dbReference>
<dbReference type="SUPFAM" id="SSF51445">
    <property type="entry name" value="(Trans)glycosidases"/>
    <property type="match status" value="1"/>
</dbReference>
<evidence type="ECO:0000313" key="11">
    <source>
        <dbReference type="EMBL" id="MBG8554197.1"/>
    </source>
</evidence>
<accession>A0ABS0L260</accession>
<evidence type="ECO:0000256" key="8">
    <source>
        <dbReference type="SAM" id="SignalP"/>
    </source>
</evidence>
<keyword evidence="6 7" id="KW-0326">Glycosidase</keyword>